<sequence length="127" mass="14720">MDAKQIVLAYWQAMESNDFAAASQWLSEDFELVWPQSAERILGRENFAALNSHYPAKGRWQFSIERIVSQGEQVVTDVCVTDGERQDRAITFHTVQGERIAKQIEYWPENYPAPEWRAKWVDSIVSV</sequence>
<dbReference type="EMBL" id="AEVT01000122">
    <property type="protein sequence ID" value="EGA67981.1"/>
    <property type="molecule type" value="Genomic_DNA"/>
</dbReference>
<organism evidence="2 3">
    <name type="scientific">Vibrio sinaloensis DSM 21326</name>
    <dbReference type="NCBI Taxonomy" id="945550"/>
    <lineage>
        <taxon>Bacteria</taxon>
        <taxon>Pseudomonadati</taxon>
        <taxon>Pseudomonadota</taxon>
        <taxon>Gammaproteobacteria</taxon>
        <taxon>Vibrionales</taxon>
        <taxon>Vibrionaceae</taxon>
        <taxon>Vibrio</taxon>
        <taxon>Vibrio oreintalis group</taxon>
    </lineage>
</organism>
<dbReference type="GeneID" id="95571588"/>
<dbReference type="InterPro" id="IPR037401">
    <property type="entry name" value="SnoaL-like"/>
</dbReference>
<gene>
    <name evidence="2" type="ORF">VISI1226_08649</name>
</gene>
<dbReference type="Proteomes" id="UP000006228">
    <property type="component" value="Unassembled WGS sequence"/>
</dbReference>
<evidence type="ECO:0000313" key="3">
    <source>
        <dbReference type="Proteomes" id="UP000006228"/>
    </source>
</evidence>
<accession>E8MDJ5</accession>
<dbReference type="OrthoDB" id="117872at2"/>
<evidence type="ECO:0000259" key="1">
    <source>
        <dbReference type="Pfam" id="PF12680"/>
    </source>
</evidence>
<reference evidence="2 3" key="1">
    <citation type="journal article" date="2012" name="Int. J. Syst. Evol. Microbiol.">
        <title>Vibrio caribbeanicus sp. nov., isolated from the marine sponge Scleritoderma cyanea.</title>
        <authorList>
            <person name="Hoffmann M."/>
            <person name="Monday S.R."/>
            <person name="Allard M.W."/>
            <person name="Strain E.A."/>
            <person name="Whittaker P."/>
            <person name="Naum M."/>
            <person name="McCarthy P.J."/>
            <person name="Lopez J.V."/>
            <person name="Fischer M."/>
            <person name="Brown E.W."/>
        </authorList>
    </citation>
    <scope>NUCLEOTIDE SEQUENCE [LARGE SCALE GENOMIC DNA]</scope>
    <source>
        <strain evidence="3">DSMZ 21326</strain>
    </source>
</reference>
<feature type="domain" description="SnoaL-like" evidence="1">
    <location>
        <begin position="7"/>
        <end position="102"/>
    </location>
</feature>
<dbReference type="SUPFAM" id="SSF54427">
    <property type="entry name" value="NTF2-like"/>
    <property type="match status" value="1"/>
</dbReference>
<dbReference type="AlphaFoldDB" id="E8MDJ5"/>
<dbReference type="Gene3D" id="3.10.450.50">
    <property type="match status" value="1"/>
</dbReference>
<protein>
    <recommendedName>
        <fullName evidence="1">SnoaL-like domain-containing protein</fullName>
    </recommendedName>
</protein>
<dbReference type="RefSeq" id="WP_008081663.1">
    <property type="nucleotide sequence ID" value="NZ_AEVT01000122.1"/>
</dbReference>
<name>E8MDJ5_PHOS4</name>
<comment type="caution">
    <text evidence="2">The sequence shown here is derived from an EMBL/GenBank/DDBJ whole genome shotgun (WGS) entry which is preliminary data.</text>
</comment>
<proteinExistence type="predicted"/>
<evidence type="ECO:0000313" key="2">
    <source>
        <dbReference type="EMBL" id="EGA67981.1"/>
    </source>
</evidence>
<dbReference type="eggNOG" id="COG4308">
    <property type="taxonomic scope" value="Bacteria"/>
</dbReference>
<dbReference type="InterPro" id="IPR032710">
    <property type="entry name" value="NTF2-like_dom_sf"/>
</dbReference>
<dbReference type="Pfam" id="PF12680">
    <property type="entry name" value="SnoaL_2"/>
    <property type="match status" value="1"/>
</dbReference>